<evidence type="ECO:0000256" key="7">
    <source>
        <dbReference type="ARBA" id="ARBA00022777"/>
    </source>
</evidence>
<evidence type="ECO:0000256" key="3">
    <source>
        <dbReference type="ARBA" id="ARBA00012438"/>
    </source>
</evidence>
<dbReference type="PROSITE" id="PS50112">
    <property type="entry name" value="PAS"/>
    <property type="match status" value="1"/>
</dbReference>
<dbReference type="GO" id="GO:0000160">
    <property type="term" value="P:phosphorelay signal transduction system"/>
    <property type="evidence" value="ECO:0007669"/>
    <property type="project" value="UniProtKB-KW"/>
</dbReference>
<dbReference type="NCBIfam" id="TIGR00229">
    <property type="entry name" value="sensory_box"/>
    <property type="match status" value="1"/>
</dbReference>
<reference evidence="14 15" key="1">
    <citation type="submission" date="2019-02" db="EMBL/GenBank/DDBJ databases">
        <title>Bacterial novel species Emticicia sp. 17J42-9 isolated from soil.</title>
        <authorList>
            <person name="Jung H.-Y."/>
        </authorList>
    </citation>
    <scope>NUCLEOTIDE SEQUENCE [LARGE SCALE GENOMIC DNA]</scope>
    <source>
        <strain evidence="14 15">17J42-9</strain>
    </source>
</reference>
<evidence type="ECO:0000259" key="13">
    <source>
        <dbReference type="PROSITE" id="PS50885"/>
    </source>
</evidence>
<dbReference type="InterPro" id="IPR013767">
    <property type="entry name" value="PAS_fold"/>
</dbReference>
<dbReference type="InterPro" id="IPR035965">
    <property type="entry name" value="PAS-like_dom_sf"/>
</dbReference>
<dbReference type="SUPFAM" id="SSF55874">
    <property type="entry name" value="ATPase domain of HSP90 chaperone/DNA topoisomerase II/histidine kinase"/>
    <property type="match status" value="1"/>
</dbReference>
<evidence type="ECO:0000256" key="1">
    <source>
        <dbReference type="ARBA" id="ARBA00000085"/>
    </source>
</evidence>
<feature type="domain" description="Histidine kinase" evidence="11">
    <location>
        <begin position="226"/>
        <end position="437"/>
    </location>
</feature>
<keyword evidence="10" id="KW-1133">Transmembrane helix</keyword>
<dbReference type="Pfam" id="PF00989">
    <property type="entry name" value="PAS"/>
    <property type="match status" value="1"/>
</dbReference>
<dbReference type="PROSITE" id="PS50885">
    <property type="entry name" value="HAMP"/>
    <property type="match status" value="1"/>
</dbReference>
<feature type="domain" description="HAMP" evidence="13">
    <location>
        <begin position="52"/>
        <end position="104"/>
    </location>
</feature>
<keyword evidence="10" id="KW-0812">Transmembrane</keyword>
<keyword evidence="7" id="KW-0418">Kinase</keyword>
<dbReference type="SMART" id="SM00091">
    <property type="entry name" value="PAS"/>
    <property type="match status" value="1"/>
</dbReference>
<keyword evidence="15" id="KW-1185">Reference proteome</keyword>
<dbReference type="GO" id="GO:0005524">
    <property type="term" value="F:ATP binding"/>
    <property type="evidence" value="ECO:0007669"/>
    <property type="project" value="UniProtKB-KW"/>
</dbReference>
<dbReference type="EC" id="2.7.13.3" evidence="3"/>
<feature type="transmembrane region" description="Helical" evidence="10">
    <location>
        <begin position="7"/>
        <end position="26"/>
    </location>
</feature>
<evidence type="ECO:0000256" key="5">
    <source>
        <dbReference type="ARBA" id="ARBA00022679"/>
    </source>
</evidence>
<keyword evidence="10" id="KW-0472">Membrane</keyword>
<protein>
    <recommendedName>
        <fullName evidence="3">histidine kinase</fullName>
        <ecNumber evidence="3">2.7.13.3</ecNumber>
    </recommendedName>
</protein>
<keyword evidence="9" id="KW-0902">Two-component regulatory system</keyword>
<dbReference type="PANTHER" id="PTHR43065">
    <property type="entry name" value="SENSOR HISTIDINE KINASE"/>
    <property type="match status" value="1"/>
</dbReference>
<dbReference type="Gene3D" id="3.30.565.10">
    <property type="entry name" value="Histidine kinase-like ATPase, C-terminal domain"/>
    <property type="match status" value="1"/>
</dbReference>
<dbReference type="EMBL" id="SEWF01000028">
    <property type="protein sequence ID" value="RYU94302.1"/>
    <property type="molecule type" value="Genomic_DNA"/>
</dbReference>
<gene>
    <name evidence="14" type="ORF">EWM59_17870</name>
</gene>
<evidence type="ECO:0000256" key="4">
    <source>
        <dbReference type="ARBA" id="ARBA00022553"/>
    </source>
</evidence>
<dbReference type="PANTHER" id="PTHR43065:SF10">
    <property type="entry name" value="PEROXIDE STRESS-ACTIVATED HISTIDINE KINASE MAK3"/>
    <property type="match status" value="1"/>
</dbReference>
<dbReference type="OrthoDB" id="1931120at2"/>
<evidence type="ECO:0000313" key="14">
    <source>
        <dbReference type="EMBL" id="RYU94302.1"/>
    </source>
</evidence>
<dbReference type="Pfam" id="PF02518">
    <property type="entry name" value="HATPase_c"/>
    <property type="match status" value="1"/>
</dbReference>
<dbReference type="GO" id="GO:0016020">
    <property type="term" value="C:membrane"/>
    <property type="evidence" value="ECO:0007669"/>
    <property type="project" value="UniProtKB-SubCell"/>
</dbReference>
<comment type="caution">
    <text evidence="14">The sequence shown here is derived from an EMBL/GenBank/DDBJ whole genome shotgun (WGS) entry which is preliminary data.</text>
</comment>
<dbReference type="InterPro" id="IPR003660">
    <property type="entry name" value="HAMP_dom"/>
</dbReference>
<dbReference type="InterPro" id="IPR036890">
    <property type="entry name" value="HATPase_C_sf"/>
</dbReference>
<dbReference type="InterPro" id="IPR004358">
    <property type="entry name" value="Sig_transdc_His_kin-like_C"/>
</dbReference>
<dbReference type="Proteomes" id="UP000293162">
    <property type="component" value="Unassembled WGS sequence"/>
</dbReference>
<dbReference type="Gene3D" id="6.10.340.10">
    <property type="match status" value="1"/>
</dbReference>
<evidence type="ECO:0000256" key="2">
    <source>
        <dbReference type="ARBA" id="ARBA00004370"/>
    </source>
</evidence>
<evidence type="ECO:0000256" key="6">
    <source>
        <dbReference type="ARBA" id="ARBA00022741"/>
    </source>
</evidence>
<dbReference type="PRINTS" id="PR00344">
    <property type="entry name" value="BCTRLSENSOR"/>
</dbReference>
<evidence type="ECO:0000259" key="11">
    <source>
        <dbReference type="PROSITE" id="PS50109"/>
    </source>
</evidence>
<evidence type="ECO:0000259" key="12">
    <source>
        <dbReference type="PROSITE" id="PS50112"/>
    </source>
</evidence>
<evidence type="ECO:0000313" key="15">
    <source>
        <dbReference type="Proteomes" id="UP000293162"/>
    </source>
</evidence>
<comment type="catalytic activity">
    <reaction evidence="1">
        <text>ATP + protein L-histidine = ADP + protein N-phospho-L-histidine.</text>
        <dbReference type="EC" id="2.7.13.3"/>
    </reaction>
</comment>
<proteinExistence type="predicted"/>
<dbReference type="Gene3D" id="3.30.450.20">
    <property type="entry name" value="PAS domain"/>
    <property type="match status" value="1"/>
</dbReference>
<dbReference type="GO" id="GO:0006355">
    <property type="term" value="P:regulation of DNA-templated transcription"/>
    <property type="evidence" value="ECO:0007669"/>
    <property type="project" value="InterPro"/>
</dbReference>
<dbReference type="CDD" id="cd00130">
    <property type="entry name" value="PAS"/>
    <property type="match status" value="1"/>
</dbReference>
<sequence>MKIRTKFLLFMVVIHSVMIGLSFYIFQDNKEIFIVSEVFVLISIFIGWQLYNDLIAPIRLLMTGVDAMRDKDFSVKFLKIGKIEMDTLIDVYNGMVDQLRHERTQQEQQHYFLEKLVQTSPTGILILDFDDKIANINPKVCEILGMEAKDLIGQSIFDFDKVLLQAIGTLKTGESRTISLNGIQTYKCQKSHFIDRGFPRFFVMIEELTAEILTAEKKAYGKVIRMMAHEVNNSIGSVNSILDTTIQLQENESDIKYALEIAIQRNDHLNYFMRNFADMVRLPEPRPEKVDLNELMRNAIRLMEFRATQSGITLVVQLTEMPFLISADLHQLEQVVINIIKNAIESIEIRQLRNRDAASDGVITIRTSYKPKQLVIVDNGMGISPEVEQQLFSPFFTTKENGQGIGLTLIREVLVNHGFQYSLKTNENGLTGFQIRF</sequence>
<dbReference type="PROSITE" id="PS50109">
    <property type="entry name" value="HIS_KIN"/>
    <property type="match status" value="1"/>
</dbReference>
<keyword evidence="6" id="KW-0547">Nucleotide-binding</keyword>
<evidence type="ECO:0000256" key="9">
    <source>
        <dbReference type="ARBA" id="ARBA00023012"/>
    </source>
</evidence>
<organism evidence="14 15">
    <name type="scientific">Emticicia agri</name>
    <dbReference type="NCBI Taxonomy" id="2492393"/>
    <lineage>
        <taxon>Bacteria</taxon>
        <taxon>Pseudomonadati</taxon>
        <taxon>Bacteroidota</taxon>
        <taxon>Cytophagia</taxon>
        <taxon>Cytophagales</taxon>
        <taxon>Leadbetterellaceae</taxon>
        <taxon>Emticicia</taxon>
    </lineage>
</organism>
<keyword evidence="4" id="KW-0597">Phosphoprotein</keyword>
<dbReference type="InterPro" id="IPR003594">
    <property type="entry name" value="HATPase_dom"/>
</dbReference>
<dbReference type="SMART" id="SM00304">
    <property type="entry name" value="HAMP"/>
    <property type="match status" value="1"/>
</dbReference>
<feature type="domain" description="PAS" evidence="12">
    <location>
        <begin position="109"/>
        <end position="159"/>
    </location>
</feature>
<dbReference type="SUPFAM" id="SSF55785">
    <property type="entry name" value="PYP-like sensor domain (PAS domain)"/>
    <property type="match status" value="1"/>
</dbReference>
<keyword evidence="8" id="KW-0067">ATP-binding</keyword>
<dbReference type="InterPro" id="IPR005467">
    <property type="entry name" value="His_kinase_dom"/>
</dbReference>
<accession>A0A4Q5LX43</accession>
<name>A0A4Q5LX43_9BACT</name>
<comment type="subcellular location">
    <subcellularLocation>
        <location evidence="2">Membrane</location>
    </subcellularLocation>
</comment>
<dbReference type="SMART" id="SM00387">
    <property type="entry name" value="HATPase_c"/>
    <property type="match status" value="1"/>
</dbReference>
<dbReference type="AlphaFoldDB" id="A0A4Q5LX43"/>
<keyword evidence="5" id="KW-0808">Transferase</keyword>
<evidence type="ECO:0000256" key="10">
    <source>
        <dbReference type="SAM" id="Phobius"/>
    </source>
</evidence>
<dbReference type="InterPro" id="IPR000014">
    <property type="entry name" value="PAS"/>
</dbReference>
<evidence type="ECO:0000256" key="8">
    <source>
        <dbReference type="ARBA" id="ARBA00022840"/>
    </source>
</evidence>
<dbReference type="GO" id="GO:0004673">
    <property type="term" value="F:protein histidine kinase activity"/>
    <property type="evidence" value="ECO:0007669"/>
    <property type="project" value="UniProtKB-EC"/>
</dbReference>